<gene>
    <name evidence="1" type="ORF">HYQ45_004928</name>
</gene>
<dbReference type="EMBL" id="JAEMWZ010000082">
    <property type="protein sequence ID" value="KAG7137734.1"/>
    <property type="molecule type" value="Genomic_DNA"/>
</dbReference>
<sequence length="66" mass="7355">MRPRLLLHPFRQASGLALATQLPSCWANDASGTHEEENTSEVLRALQRNYFAEHVAHCAASHRSSL</sequence>
<dbReference type="AlphaFoldDB" id="A0A8I2ZSQ3"/>
<reference evidence="1" key="1">
    <citation type="journal article" date="2021" name="Mol. Plant Pathol.">
        <title>A 20-kb lineage-specific genomic region tames virulence in pathogenic amphidiploid Verticillium longisporum.</title>
        <authorList>
            <person name="Harting R."/>
            <person name="Starke J."/>
            <person name="Kusch H."/>
            <person name="Poggeler S."/>
            <person name="Maurus I."/>
            <person name="Schluter R."/>
            <person name="Landesfeind M."/>
            <person name="Bulla I."/>
            <person name="Nowrousian M."/>
            <person name="de Jonge R."/>
            <person name="Stahlhut G."/>
            <person name="Hoff K.J."/>
            <person name="Asshauer K.P."/>
            <person name="Thurmer A."/>
            <person name="Stanke M."/>
            <person name="Daniel R."/>
            <person name="Morgenstern B."/>
            <person name="Thomma B.P.H.J."/>
            <person name="Kronstad J.W."/>
            <person name="Braus-Stromeyer S.A."/>
            <person name="Braus G.H."/>
        </authorList>
    </citation>
    <scope>NUCLEOTIDE SEQUENCE</scope>
    <source>
        <strain evidence="1">Vl32</strain>
    </source>
</reference>
<proteinExistence type="predicted"/>
<dbReference type="Proteomes" id="UP000689129">
    <property type="component" value="Unassembled WGS sequence"/>
</dbReference>
<evidence type="ECO:0000313" key="2">
    <source>
        <dbReference type="Proteomes" id="UP000689129"/>
    </source>
</evidence>
<comment type="caution">
    <text evidence="1">The sequence shown here is derived from an EMBL/GenBank/DDBJ whole genome shotgun (WGS) entry which is preliminary data.</text>
</comment>
<evidence type="ECO:0000313" key="1">
    <source>
        <dbReference type="EMBL" id="KAG7137734.1"/>
    </source>
</evidence>
<name>A0A8I2ZSQ3_VERLO</name>
<protein>
    <submittedName>
        <fullName evidence="1">Uncharacterized protein</fullName>
    </submittedName>
</protein>
<accession>A0A8I2ZSQ3</accession>
<organism evidence="1 2">
    <name type="scientific">Verticillium longisporum</name>
    <name type="common">Verticillium dahliae var. longisporum</name>
    <dbReference type="NCBI Taxonomy" id="100787"/>
    <lineage>
        <taxon>Eukaryota</taxon>
        <taxon>Fungi</taxon>
        <taxon>Dikarya</taxon>
        <taxon>Ascomycota</taxon>
        <taxon>Pezizomycotina</taxon>
        <taxon>Sordariomycetes</taxon>
        <taxon>Hypocreomycetidae</taxon>
        <taxon>Glomerellales</taxon>
        <taxon>Plectosphaerellaceae</taxon>
        <taxon>Verticillium</taxon>
    </lineage>
</organism>